<evidence type="ECO:0000256" key="5">
    <source>
        <dbReference type="ARBA" id="ARBA00022989"/>
    </source>
</evidence>
<keyword evidence="3" id="KW-1003">Cell membrane</keyword>
<dbReference type="InterPro" id="IPR051907">
    <property type="entry name" value="DoxX-like_oxidoreductase"/>
</dbReference>
<gene>
    <name evidence="9" type="ORF">GCM10009560_68250</name>
</gene>
<name>A0ABP4BG22_9ACTN</name>
<feature type="transmembrane region" description="Helical" evidence="8">
    <location>
        <begin position="101"/>
        <end position="122"/>
    </location>
</feature>
<protein>
    <recommendedName>
        <fullName evidence="11">DoxX family protein</fullName>
    </recommendedName>
</protein>
<dbReference type="PANTHER" id="PTHR33452:SF1">
    <property type="entry name" value="INNER MEMBRANE PROTEIN YPHA-RELATED"/>
    <property type="match status" value="1"/>
</dbReference>
<evidence type="ECO:0000256" key="4">
    <source>
        <dbReference type="ARBA" id="ARBA00022692"/>
    </source>
</evidence>
<comment type="similarity">
    <text evidence="2">Belongs to the DoxX family.</text>
</comment>
<dbReference type="InterPro" id="IPR032808">
    <property type="entry name" value="DoxX"/>
</dbReference>
<dbReference type="EMBL" id="BAAAHQ010000045">
    <property type="protein sequence ID" value="GAA0949698.1"/>
    <property type="molecule type" value="Genomic_DNA"/>
</dbReference>
<proteinExistence type="inferred from homology"/>
<dbReference type="Pfam" id="PF07681">
    <property type="entry name" value="DoxX"/>
    <property type="match status" value="1"/>
</dbReference>
<dbReference type="PANTHER" id="PTHR33452">
    <property type="entry name" value="OXIDOREDUCTASE CATD-RELATED"/>
    <property type="match status" value="1"/>
</dbReference>
<dbReference type="Proteomes" id="UP001501578">
    <property type="component" value="Unassembled WGS sequence"/>
</dbReference>
<evidence type="ECO:0000256" key="8">
    <source>
        <dbReference type="SAM" id="Phobius"/>
    </source>
</evidence>
<reference evidence="10" key="1">
    <citation type="journal article" date="2019" name="Int. J. Syst. Evol. Microbiol.">
        <title>The Global Catalogue of Microorganisms (GCM) 10K type strain sequencing project: providing services to taxonomists for standard genome sequencing and annotation.</title>
        <authorList>
            <consortium name="The Broad Institute Genomics Platform"/>
            <consortium name="The Broad Institute Genome Sequencing Center for Infectious Disease"/>
            <person name="Wu L."/>
            <person name="Ma J."/>
        </authorList>
    </citation>
    <scope>NUCLEOTIDE SEQUENCE [LARGE SCALE GENOMIC DNA]</scope>
    <source>
        <strain evidence="10">JCM 11136</strain>
    </source>
</reference>
<keyword evidence="6 8" id="KW-0472">Membrane</keyword>
<evidence type="ECO:0000256" key="6">
    <source>
        <dbReference type="ARBA" id="ARBA00023136"/>
    </source>
</evidence>
<feature type="transmembrane region" description="Helical" evidence="8">
    <location>
        <begin position="71"/>
        <end position="89"/>
    </location>
</feature>
<accession>A0ABP4BG22</accession>
<evidence type="ECO:0008006" key="11">
    <source>
        <dbReference type="Google" id="ProtNLM"/>
    </source>
</evidence>
<evidence type="ECO:0000313" key="9">
    <source>
        <dbReference type="EMBL" id="GAA0949698.1"/>
    </source>
</evidence>
<evidence type="ECO:0000313" key="10">
    <source>
        <dbReference type="Proteomes" id="UP001501578"/>
    </source>
</evidence>
<feature type="transmembrane region" description="Helical" evidence="8">
    <location>
        <begin position="45"/>
        <end position="64"/>
    </location>
</feature>
<sequence length="193" mass="19990">MFDVAALISRVTIGVIFVAHGAQKMQNGLGPTTQMFTKAGVPMPELAAGFTTAAELLGGALLIVGLLTRVAALALLIVTVGAVVFVHARNGVFVTDGGWELVGALAAGALLFLALGAGRISLDGIVHSMFRARADRRARDQEVAQVRPSPTPPTTNPTNVRTVQDPAGPSSLSEADQRAIDELTNGDQPRSNG</sequence>
<comment type="caution">
    <text evidence="9">The sequence shown here is derived from an EMBL/GenBank/DDBJ whole genome shotgun (WGS) entry which is preliminary data.</text>
</comment>
<comment type="subcellular location">
    <subcellularLocation>
        <location evidence="1">Cell membrane</location>
        <topology evidence="1">Multi-pass membrane protein</topology>
    </subcellularLocation>
</comment>
<evidence type="ECO:0000256" key="2">
    <source>
        <dbReference type="ARBA" id="ARBA00006679"/>
    </source>
</evidence>
<evidence type="ECO:0000256" key="7">
    <source>
        <dbReference type="SAM" id="MobiDB-lite"/>
    </source>
</evidence>
<evidence type="ECO:0000256" key="1">
    <source>
        <dbReference type="ARBA" id="ARBA00004651"/>
    </source>
</evidence>
<feature type="region of interest" description="Disordered" evidence="7">
    <location>
        <begin position="140"/>
        <end position="193"/>
    </location>
</feature>
<keyword evidence="10" id="KW-1185">Reference proteome</keyword>
<organism evidence="9 10">
    <name type="scientific">Nonomuraea longicatena</name>
    <dbReference type="NCBI Taxonomy" id="83682"/>
    <lineage>
        <taxon>Bacteria</taxon>
        <taxon>Bacillati</taxon>
        <taxon>Actinomycetota</taxon>
        <taxon>Actinomycetes</taxon>
        <taxon>Streptosporangiales</taxon>
        <taxon>Streptosporangiaceae</taxon>
        <taxon>Nonomuraea</taxon>
    </lineage>
</organism>
<keyword evidence="4 8" id="KW-0812">Transmembrane</keyword>
<evidence type="ECO:0000256" key="3">
    <source>
        <dbReference type="ARBA" id="ARBA00022475"/>
    </source>
</evidence>
<keyword evidence="5 8" id="KW-1133">Transmembrane helix</keyword>